<feature type="region of interest" description="Disordered" evidence="1">
    <location>
        <begin position="85"/>
        <end position="104"/>
    </location>
</feature>
<accession>A0A4P6K5S7</accession>
<evidence type="ECO:0000313" key="2">
    <source>
        <dbReference type="EMBL" id="QBD82906.1"/>
    </source>
</evidence>
<reference evidence="2 3" key="1">
    <citation type="submission" date="2019-01" db="EMBL/GenBank/DDBJ databases">
        <title>Ktedonosporobacter rubrisoli SCAWS-G2.</title>
        <authorList>
            <person name="Huang Y."/>
            <person name="Yan B."/>
        </authorList>
    </citation>
    <scope>NUCLEOTIDE SEQUENCE [LARGE SCALE GENOMIC DNA]</scope>
    <source>
        <strain evidence="2 3">SCAWS-G2</strain>
    </source>
</reference>
<proteinExistence type="predicted"/>
<dbReference type="KEGG" id="kbs:EPA93_45870"/>
<gene>
    <name evidence="2" type="ORF">EPA93_45870</name>
</gene>
<evidence type="ECO:0000256" key="1">
    <source>
        <dbReference type="SAM" id="MobiDB-lite"/>
    </source>
</evidence>
<protein>
    <submittedName>
        <fullName evidence="2">Uncharacterized protein</fullName>
    </submittedName>
</protein>
<evidence type="ECO:0000313" key="3">
    <source>
        <dbReference type="Proteomes" id="UP000290365"/>
    </source>
</evidence>
<dbReference type="RefSeq" id="WP_129893975.1">
    <property type="nucleotide sequence ID" value="NZ_CP035758.1"/>
</dbReference>
<dbReference type="EMBL" id="CP035758">
    <property type="protein sequence ID" value="QBD82906.1"/>
    <property type="molecule type" value="Genomic_DNA"/>
</dbReference>
<keyword evidence="3" id="KW-1185">Reference proteome</keyword>
<sequence>MSRIVAFFRKIQSGRLFYRIWQLIALHSFMVFFQYPGAYYDLSEYHLQTFSLPGEASRIRRLQEQGTICAVASAQKQLSEIAQDLNETPSDSAKKGQPVLGTKQGSDYDVPYNFMGASSSTQAQAWIRLLARIQRGELQP</sequence>
<organism evidence="2 3">
    <name type="scientific">Ktedonosporobacter rubrisoli</name>
    <dbReference type="NCBI Taxonomy" id="2509675"/>
    <lineage>
        <taxon>Bacteria</taxon>
        <taxon>Bacillati</taxon>
        <taxon>Chloroflexota</taxon>
        <taxon>Ktedonobacteria</taxon>
        <taxon>Ktedonobacterales</taxon>
        <taxon>Ktedonosporobacteraceae</taxon>
        <taxon>Ktedonosporobacter</taxon>
    </lineage>
</organism>
<dbReference type="Proteomes" id="UP000290365">
    <property type="component" value="Chromosome"/>
</dbReference>
<name>A0A4P6K5S7_KTERU</name>
<dbReference type="AlphaFoldDB" id="A0A4P6K5S7"/>